<evidence type="ECO:0000313" key="2">
    <source>
        <dbReference type="EMBL" id="MED6112927.1"/>
    </source>
</evidence>
<organism evidence="2 3">
    <name type="scientific">Stylosanthes scabra</name>
    <dbReference type="NCBI Taxonomy" id="79078"/>
    <lineage>
        <taxon>Eukaryota</taxon>
        <taxon>Viridiplantae</taxon>
        <taxon>Streptophyta</taxon>
        <taxon>Embryophyta</taxon>
        <taxon>Tracheophyta</taxon>
        <taxon>Spermatophyta</taxon>
        <taxon>Magnoliopsida</taxon>
        <taxon>eudicotyledons</taxon>
        <taxon>Gunneridae</taxon>
        <taxon>Pentapetalae</taxon>
        <taxon>rosids</taxon>
        <taxon>fabids</taxon>
        <taxon>Fabales</taxon>
        <taxon>Fabaceae</taxon>
        <taxon>Papilionoideae</taxon>
        <taxon>50 kb inversion clade</taxon>
        <taxon>dalbergioids sensu lato</taxon>
        <taxon>Dalbergieae</taxon>
        <taxon>Pterocarpus clade</taxon>
        <taxon>Stylosanthes</taxon>
    </lineage>
</organism>
<sequence length="241" mass="27462">MTDPSQIFAACKRWNLNPRHSLKQINELTTRPTQQYHHHHHHNNNTTTGKKRRRRRTCGKDTSRKREMETARRSGRVSDPFTGGSSNACLEEIGFEDNLFSTYIDVEKLSGRGVVSNGSVHVENPDPHLHLLRRTLDLKNQAAREQEEEEEARQQYERGGRIRRRGKGGGGGASEHSEEEEESPDSRSEKSSNGGARRRRGRGDTNGKEEEEEEVVAAAQVKVARKKKNRRTQYLRNQATG</sequence>
<protein>
    <submittedName>
        <fullName evidence="2">Uncharacterized protein</fullName>
    </submittedName>
</protein>
<accession>A0ABU6QM47</accession>
<feature type="compositionally biased region" description="Basic and acidic residues" evidence="1">
    <location>
        <begin position="58"/>
        <end position="72"/>
    </location>
</feature>
<feature type="region of interest" description="Disordered" evidence="1">
    <location>
        <begin position="31"/>
        <end position="85"/>
    </location>
</feature>
<reference evidence="2 3" key="1">
    <citation type="journal article" date="2023" name="Plants (Basel)">
        <title>Bridging the Gap: Combining Genomics and Transcriptomics Approaches to Understand Stylosanthes scabra, an Orphan Legume from the Brazilian Caatinga.</title>
        <authorList>
            <person name="Ferreira-Neto J.R.C."/>
            <person name="da Silva M.D."/>
            <person name="Binneck E."/>
            <person name="de Melo N.F."/>
            <person name="da Silva R.H."/>
            <person name="de Melo A.L.T.M."/>
            <person name="Pandolfi V."/>
            <person name="Bustamante F.O."/>
            <person name="Brasileiro-Vidal A.C."/>
            <person name="Benko-Iseppon A.M."/>
        </authorList>
    </citation>
    <scope>NUCLEOTIDE SEQUENCE [LARGE SCALE GENOMIC DNA]</scope>
    <source>
        <tissue evidence="2">Leaves</tissue>
    </source>
</reference>
<dbReference type="EMBL" id="JASCZI010000672">
    <property type="protein sequence ID" value="MED6112927.1"/>
    <property type="molecule type" value="Genomic_DNA"/>
</dbReference>
<feature type="compositionally biased region" description="Basic residues" evidence="1">
    <location>
        <begin position="36"/>
        <end position="57"/>
    </location>
</feature>
<proteinExistence type="predicted"/>
<feature type="region of interest" description="Disordered" evidence="1">
    <location>
        <begin position="141"/>
        <end position="241"/>
    </location>
</feature>
<keyword evidence="3" id="KW-1185">Reference proteome</keyword>
<comment type="caution">
    <text evidence="2">The sequence shown here is derived from an EMBL/GenBank/DDBJ whole genome shotgun (WGS) entry which is preliminary data.</text>
</comment>
<evidence type="ECO:0000256" key="1">
    <source>
        <dbReference type="SAM" id="MobiDB-lite"/>
    </source>
</evidence>
<feature type="compositionally biased region" description="Basic residues" evidence="1">
    <location>
        <begin position="223"/>
        <end position="233"/>
    </location>
</feature>
<name>A0ABU6QM47_9FABA</name>
<gene>
    <name evidence="2" type="ORF">PIB30_066218</name>
</gene>
<dbReference type="Proteomes" id="UP001341840">
    <property type="component" value="Unassembled WGS sequence"/>
</dbReference>
<evidence type="ECO:0000313" key="3">
    <source>
        <dbReference type="Proteomes" id="UP001341840"/>
    </source>
</evidence>